<keyword evidence="2" id="KW-1185">Reference proteome</keyword>
<name>A0A347WL08_9LACT</name>
<organism evidence="1 2">
    <name type="scientific">Suicoccus acidiformans</name>
    <dbReference type="NCBI Taxonomy" id="2036206"/>
    <lineage>
        <taxon>Bacteria</taxon>
        <taxon>Bacillati</taxon>
        <taxon>Bacillota</taxon>
        <taxon>Bacilli</taxon>
        <taxon>Lactobacillales</taxon>
        <taxon>Aerococcaceae</taxon>
        <taxon>Suicoccus</taxon>
    </lineage>
</organism>
<dbReference type="Proteomes" id="UP000263232">
    <property type="component" value="Chromosome"/>
</dbReference>
<dbReference type="AlphaFoldDB" id="A0A347WL08"/>
<evidence type="ECO:0000313" key="2">
    <source>
        <dbReference type="Proteomes" id="UP000263232"/>
    </source>
</evidence>
<dbReference type="KEGG" id="abae:CL176_07005"/>
<evidence type="ECO:0000313" key="1">
    <source>
        <dbReference type="EMBL" id="AXY25765.1"/>
    </source>
</evidence>
<reference evidence="1 2" key="1">
    <citation type="submission" date="2017-09" db="EMBL/GenBank/DDBJ databases">
        <title>Complete genome sequence of Oxytococcus suis strain ZY16052.</title>
        <authorList>
            <person name="Li F."/>
        </authorList>
    </citation>
    <scope>NUCLEOTIDE SEQUENCE [LARGE SCALE GENOMIC DNA]</scope>
    <source>
        <strain evidence="1 2">ZY16052</strain>
    </source>
</reference>
<accession>A0A347WL08</accession>
<protein>
    <submittedName>
        <fullName evidence="1">Uncharacterized protein</fullName>
    </submittedName>
</protein>
<proteinExistence type="predicted"/>
<sequence>MTYTKSTRAIKNTEKKTNDKVELIDQAEKYLKHKDTYKTYVKLKKSKQENFYNEHTAEIFLFESTRKYLKEHLGDSKTLNISKWKSEFASMKKEKNSLYNQILEIREEVGQAEKVKTCIEQLQEQE</sequence>
<gene>
    <name evidence="1" type="ORF">CL176_07005</name>
</gene>
<dbReference type="EMBL" id="CP023434">
    <property type="protein sequence ID" value="AXY25765.1"/>
    <property type="molecule type" value="Genomic_DNA"/>
</dbReference>
<dbReference type="OrthoDB" id="1826980at2"/>